<keyword evidence="2" id="KW-1185">Reference proteome</keyword>
<gene>
    <name evidence="1" type="ORF">GXW71_05790</name>
</gene>
<sequence>MTSIRASARAYENWMRTQLGEDLVEADLEEKHRKMRKGAFPFLRATYWRWAETILEIRPEIAEAPRVLSIGDTHLENFGTWRDIEGRLIWGANDFDDAAIMPWPLDILRLAVSALLARGDGAPTADAICAALRDGYAEGLAHPAPVVLERDHAWLREAVVLPEAKRAKFWSDLEALEPQRARRRYRNALRAAMPDPDMVLTIAPRQAGTGSLGRPRFVAHGTWLGGPAVREAKALLLSAWSRCHARRGTAIRTGEIAAGRHRATDPQYRVLDDILVRRLSPNSRKIEVKDEVDLKLLLSREMLALMGREIAACHADDRRRLPGLEEDLRNRDAAWLREAAEAVAEQVAGEHKEFARHGR</sequence>
<accession>A0ABS5EUB0</accession>
<name>A0ABS5EUB0_9PROT</name>
<dbReference type="EMBL" id="JAAGBB010000005">
    <property type="protein sequence ID" value="MBR0663867.1"/>
    <property type="molecule type" value="Genomic_DNA"/>
</dbReference>
<protein>
    <submittedName>
        <fullName evidence="1">DUF2252 domain-containing protein</fullName>
    </submittedName>
</protein>
<evidence type="ECO:0000313" key="1">
    <source>
        <dbReference type="EMBL" id="MBR0663867.1"/>
    </source>
</evidence>
<comment type="caution">
    <text evidence="1">The sequence shown here is derived from an EMBL/GenBank/DDBJ whole genome shotgun (WGS) entry which is preliminary data.</text>
</comment>
<evidence type="ECO:0000313" key="2">
    <source>
        <dbReference type="Proteomes" id="UP001196870"/>
    </source>
</evidence>
<dbReference type="Proteomes" id="UP001196870">
    <property type="component" value="Unassembled WGS sequence"/>
</dbReference>
<proteinExistence type="predicted"/>
<dbReference type="InterPro" id="IPR018721">
    <property type="entry name" value="DUF2252"/>
</dbReference>
<reference evidence="2" key="1">
    <citation type="journal article" date="2021" name="Syst. Appl. Microbiol.">
        <title>Roseomonas hellenica sp. nov., isolated from roots of wild-growing Alkanna tinctoria.</title>
        <authorList>
            <person name="Rat A."/>
            <person name="Naranjo H.D."/>
            <person name="Lebbe L."/>
            <person name="Cnockaert M."/>
            <person name="Krigas N."/>
            <person name="Grigoriadou K."/>
            <person name="Maloupa E."/>
            <person name="Willems A."/>
        </authorList>
    </citation>
    <scope>NUCLEOTIDE SEQUENCE [LARGE SCALE GENOMIC DNA]</scope>
    <source>
        <strain evidence="2">LMG 31523</strain>
    </source>
</reference>
<dbReference type="PANTHER" id="PTHR39441">
    <property type="entry name" value="DUF2252 DOMAIN-CONTAINING PROTEIN"/>
    <property type="match status" value="1"/>
</dbReference>
<organism evidence="1 2">
    <name type="scientific">Plastoroseomonas hellenica</name>
    <dbReference type="NCBI Taxonomy" id="2687306"/>
    <lineage>
        <taxon>Bacteria</taxon>
        <taxon>Pseudomonadati</taxon>
        <taxon>Pseudomonadota</taxon>
        <taxon>Alphaproteobacteria</taxon>
        <taxon>Acetobacterales</taxon>
        <taxon>Acetobacteraceae</taxon>
        <taxon>Plastoroseomonas</taxon>
    </lineage>
</organism>
<dbReference type="RefSeq" id="WP_211851457.1">
    <property type="nucleotide sequence ID" value="NZ_JAAGBB010000005.1"/>
</dbReference>
<dbReference type="PANTHER" id="PTHR39441:SF1">
    <property type="entry name" value="DUF2252 DOMAIN-CONTAINING PROTEIN"/>
    <property type="match status" value="1"/>
</dbReference>
<dbReference type="Pfam" id="PF10009">
    <property type="entry name" value="DUF2252"/>
    <property type="match status" value="1"/>
</dbReference>